<dbReference type="RefSeq" id="WP_121087584.1">
    <property type="nucleotide sequence ID" value="NZ_RBZU01000005.1"/>
</dbReference>
<name>A0A494XY68_9BURK</name>
<proteinExistence type="predicted"/>
<gene>
    <name evidence="2" type="ORF">D7S86_13985</name>
</gene>
<accession>A0A494XY68</accession>
<evidence type="ECO:0000256" key="1">
    <source>
        <dbReference type="SAM" id="SignalP"/>
    </source>
</evidence>
<sequence length="117" mass="11669">MKYLPLLATTTAAALLAACAGQPMQPGVQSVGTSQKTPPVVTQCIAQAWADKTQQPITTQSVLANNAAADVLLPGQPPGGAGAVVRPAWSGSGTWVGLRQGNGADTSAASSDIQACL</sequence>
<dbReference type="EMBL" id="RBZU01000005">
    <property type="protein sequence ID" value="RKP54895.1"/>
    <property type="molecule type" value="Genomic_DNA"/>
</dbReference>
<dbReference type="OrthoDB" id="8965801at2"/>
<reference evidence="2 3" key="1">
    <citation type="submission" date="2018-10" db="EMBL/GenBank/DDBJ databases">
        <title>Robbsia sp. DHC34, isolated from soil.</title>
        <authorList>
            <person name="Gao Z.-H."/>
            <person name="Qiu L.-H."/>
        </authorList>
    </citation>
    <scope>NUCLEOTIDE SEQUENCE [LARGE SCALE GENOMIC DNA]</scope>
    <source>
        <strain evidence="2 3">DHC34</strain>
    </source>
</reference>
<dbReference type="PROSITE" id="PS51257">
    <property type="entry name" value="PROKAR_LIPOPROTEIN"/>
    <property type="match status" value="1"/>
</dbReference>
<keyword evidence="1" id="KW-0732">Signal</keyword>
<feature type="chain" id="PRO_5019810644" evidence="1">
    <location>
        <begin position="18"/>
        <end position="117"/>
    </location>
</feature>
<keyword evidence="3" id="KW-1185">Reference proteome</keyword>
<organism evidence="2 3">
    <name type="scientific">Pararobbsia silviterrae</name>
    <dbReference type="NCBI Taxonomy" id="1792498"/>
    <lineage>
        <taxon>Bacteria</taxon>
        <taxon>Pseudomonadati</taxon>
        <taxon>Pseudomonadota</taxon>
        <taxon>Betaproteobacteria</taxon>
        <taxon>Burkholderiales</taxon>
        <taxon>Burkholderiaceae</taxon>
        <taxon>Pararobbsia</taxon>
    </lineage>
</organism>
<dbReference type="AlphaFoldDB" id="A0A494XY68"/>
<comment type="caution">
    <text evidence="2">The sequence shown here is derived from an EMBL/GenBank/DDBJ whole genome shotgun (WGS) entry which is preliminary data.</text>
</comment>
<dbReference type="Proteomes" id="UP000270342">
    <property type="component" value="Unassembled WGS sequence"/>
</dbReference>
<feature type="signal peptide" evidence="1">
    <location>
        <begin position="1"/>
        <end position="17"/>
    </location>
</feature>
<evidence type="ECO:0000313" key="2">
    <source>
        <dbReference type="EMBL" id="RKP54895.1"/>
    </source>
</evidence>
<evidence type="ECO:0000313" key="3">
    <source>
        <dbReference type="Proteomes" id="UP000270342"/>
    </source>
</evidence>
<protein>
    <submittedName>
        <fullName evidence="2">Uncharacterized protein</fullName>
    </submittedName>
</protein>